<evidence type="ECO:0000313" key="3">
    <source>
        <dbReference type="Proteomes" id="UP000252167"/>
    </source>
</evidence>
<dbReference type="Gene3D" id="3.30.420.40">
    <property type="match status" value="2"/>
</dbReference>
<dbReference type="InterPro" id="IPR043129">
    <property type="entry name" value="ATPase_NBD"/>
</dbReference>
<keyword evidence="3" id="KW-1185">Reference proteome</keyword>
<gene>
    <name evidence="2" type="ORF">C1H84_17090</name>
</gene>
<dbReference type="InterPro" id="IPR036390">
    <property type="entry name" value="WH_DNA-bd_sf"/>
</dbReference>
<reference evidence="2 3" key="1">
    <citation type="submission" date="2018-01" db="EMBL/GenBank/DDBJ databases">
        <title>Glutamicibacter soli strain NHPC-3 Whole genome sequence and assembly.</title>
        <authorList>
            <person name="Choudhury P."/>
            <person name="Gupta D."/>
            <person name="Sengupta K."/>
            <person name="Jawed A."/>
            <person name="Sultana N."/>
            <person name="Saha P."/>
        </authorList>
    </citation>
    <scope>NUCLEOTIDE SEQUENCE [LARGE SCALE GENOMIC DNA]</scope>
    <source>
        <strain evidence="2 3">NHPC-3</strain>
    </source>
</reference>
<sequence length="392" mass="41113">MNSSDAPIAQQPGAHQLRRSNSRKILHAAWDQGPVTASELIEATGLTRATVLNQAKELVAAGWLREAADTRSAGEYSKGRPALRYELDDSSGLIAGLDAGQHRITLALADLTGAELLREEVRTDPEAGAEQRITAVIGLLQRTLGSLGVQRFAALVIAVPAPVDSAGRSPEHPEGFWQRMNPNWITALEPYAQLLAVDNDANLAAVAEMRAGASGSFAALMVGERLGAGIVVDGALLRGGQGFAGEMRALSYVSGVGNALGLGYLARKEAREALENGRVSTLRREGLDARQVFRVAAAGDLLAGEILESLGERLARIAAVTAGFLGLERIVLCGAMAEYLDPVLCIAHRELAKDPELAAVQLAASSLGADVALKGALANALDLVRRAAPFAK</sequence>
<organism evidence="2 3">
    <name type="scientific">Glutamicibacter soli</name>
    <dbReference type="NCBI Taxonomy" id="453836"/>
    <lineage>
        <taxon>Bacteria</taxon>
        <taxon>Bacillati</taxon>
        <taxon>Actinomycetota</taxon>
        <taxon>Actinomycetes</taxon>
        <taxon>Micrococcales</taxon>
        <taxon>Micrococcaceae</taxon>
        <taxon>Glutamicibacter</taxon>
    </lineage>
</organism>
<evidence type="ECO:0000313" key="2">
    <source>
        <dbReference type="EMBL" id="RBL98754.1"/>
    </source>
</evidence>
<dbReference type="InterPro" id="IPR000600">
    <property type="entry name" value="ROK"/>
</dbReference>
<dbReference type="PANTHER" id="PTHR18964">
    <property type="entry name" value="ROK (REPRESSOR, ORF, KINASE) FAMILY"/>
    <property type="match status" value="1"/>
</dbReference>
<dbReference type="AlphaFoldDB" id="A0A365Y7V5"/>
<dbReference type="EMBL" id="POAF01000012">
    <property type="protein sequence ID" value="RBL98754.1"/>
    <property type="molecule type" value="Genomic_DNA"/>
</dbReference>
<name>A0A365Y7V5_9MICC</name>
<dbReference type="Pfam" id="PF13412">
    <property type="entry name" value="HTH_24"/>
    <property type="match status" value="1"/>
</dbReference>
<dbReference type="Gene3D" id="1.10.10.10">
    <property type="entry name" value="Winged helix-like DNA-binding domain superfamily/Winged helix DNA-binding domain"/>
    <property type="match status" value="1"/>
</dbReference>
<dbReference type="SUPFAM" id="SSF46785">
    <property type="entry name" value="Winged helix' DNA-binding domain"/>
    <property type="match status" value="1"/>
</dbReference>
<evidence type="ECO:0008006" key="4">
    <source>
        <dbReference type="Google" id="ProtNLM"/>
    </source>
</evidence>
<dbReference type="InterPro" id="IPR036388">
    <property type="entry name" value="WH-like_DNA-bd_sf"/>
</dbReference>
<evidence type="ECO:0000256" key="1">
    <source>
        <dbReference type="ARBA" id="ARBA00006479"/>
    </source>
</evidence>
<proteinExistence type="inferred from homology"/>
<dbReference type="RefSeq" id="WP_113608099.1">
    <property type="nucleotide sequence ID" value="NZ_POAF01000012.1"/>
</dbReference>
<dbReference type="Proteomes" id="UP000252167">
    <property type="component" value="Unassembled WGS sequence"/>
</dbReference>
<dbReference type="PANTHER" id="PTHR18964:SF149">
    <property type="entry name" value="BIFUNCTIONAL UDP-N-ACETYLGLUCOSAMINE 2-EPIMERASE_N-ACETYLMANNOSAMINE KINASE"/>
    <property type="match status" value="1"/>
</dbReference>
<accession>A0A365Y7V5</accession>
<dbReference type="SUPFAM" id="SSF53067">
    <property type="entry name" value="Actin-like ATPase domain"/>
    <property type="match status" value="1"/>
</dbReference>
<protein>
    <recommendedName>
        <fullName evidence="4">ROK family transcriptional regulator</fullName>
    </recommendedName>
</protein>
<dbReference type="Pfam" id="PF00480">
    <property type="entry name" value="ROK"/>
    <property type="match status" value="1"/>
</dbReference>
<comment type="similarity">
    <text evidence="1">Belongs to the ROK (NagC/XylR) family.</text>
</comment>
<comment type="caution">
    <text evidence="2">The sequence shown here is derived from an EMBL/GenBank/DDBJ whole genome shotgun (WGS) entry which is preliminary data.</text>
</comment>